<dbReference type="SMR" id="A7RJE2"/>
<keyword evidence="6 8" id="KW-0326">Glycosidase</keyword>
<organism evidence="11 12">
    <name type="scientific">Nematostella vectensis</name>
    <name type="common">Starlet sea anemone</name>
    <dbReference type="NCBI Taxonomy" id="45351"/>
    <lineage>
        <taxon>Eukaryota</taxon>
        <taxon>Metazoa</taxon>
        <taxon>Cnidaria</taxon>
        <taxon>Anthozoa</taxon>
        <taxon>Hexacorallia</taxon>
        <taxon>Actiniaria</taxon>
        <taxon>Edwardsiidae</taxon>
        <taxon>Nematostella</taxon>
    </lineage>
</organism>
<dbReference type="Proteomes" id="UP000001593">
    <property type="component" value="Unassembled WGS sequence"/>
</dbReference>
<keyword evidence="5 8" id="KW-0119">Carbohydrate metabolism</keyword>
<dbReference type="FunFam" id="1.50.10.10:FF:000020">
    <property type="entry name" value="Endoglucanase"/>
    <property type="match status" value="1"/>
</dbReference>
<keyword evidence="3 8" id="KW-0378">Hydrolase</keyword>
<evidence type="ECO:0000256" key="6">
    <source>
        <dbReference type="ARBA" id="ARBA00023295"/>
    </source>
</evidence>
<evidence type="ECO:0000256" key="2">
    <source>
        <dbReference type="ARBA" id="ARBA00007072"/>
    </source>
</evidence>
<dbReference type="GO" id="GO:0008810">
    <property type="term" value="F:cellulase activity"/>
    <property type="evidence" value="ECO:0007669"/>
    <property type="project" value="UniProtKB-EC"/>
</dbReference>
<protein>
    <recommendedName>
        <fullName evidence="9">Endoglucanase</fullName>
        <ecNumber evidence="9">3.2.1.4</ecNumber>
    </recommendedName>
</protein>
<keyword evidence="12" id="KW-1185">Reference proteome</keyword>
<reference evidence="11 12" key="1">
    <citation type="journal article" date="2007" name="Science">
        <title>Sea anemone genome reveals ancestral eumetazoan gene repertoire and genomic organization.</title>
        <authorList>
            <person name="Putnam N.H."/>
            <person name="Srivastava M."/>
            <person name="Hellsten U."/>
            <person name="Dirks B."/>
            <person name="Chapman J."/>
            <person name="Salamov A."/>
            <person name="Terry A."/>
            <person name="Shapiro H."/>
            <person name="Lindquist E."/>
            <person name="Kapitonov V.V."/>
            <person name="Jurka J."/>
            <person name="Genikhovich G."/>
            <person name="Grigoriev I.V."/>
            <person name="Lucas S.M."/>
            <person name="Steele R.E."/>
            <person name="Finnerty J.R."/>
            <person name="Technau U."/>
            <person name="Martindale M.Q."/>
            <person name="Rokhsar D.S."/>
        </authorList>
    </citation>
    <scope>NUCLEOTIDE SEQUENCE [LARGE SCALE GENOMIC DNA]</scope>
    <source>
        <strain evidence="12">CH2 X CH6</strain>
    </source>
</reference>
<dbReference type="EMBL" id="DS469514">
    <property type="protein sequence ID" value="EDO48249.1"/>
    <property type="molecule type" value="Genomic_DNA"/>
</dbReference>
<dbReference type="InterPro" id="IPR012341">
    <property type="entry name" value="6hp_glycosidase-like_sf"/>
</dbReference>
<dbReference type="InterPro" id="IPR001701">
    <property type="entry name" value="Glyco_hydro_9"/>
</dbReference>
<evidence type="ECO:0000256" key="1">
    <source>
        <dbReference type="ARBA" id="ARBA00000966"/>
    </source>
</evidence>
<feature type="active site" evidence="8">
    <location>
        <position position="404"/>
    </location>
</feature>
<comment type="similarity">
    <text evidence="2 8 9">Belongs to the glycosyl hydrolase 9 (cellulase E) family.</text>
</comment>
<evidence type="ECO:0000256" key="8">
    <source>
        <dbReference type="PROSITE-ProRule" id="PRU10060"/>
    </source>
</evidence>
<evidence type="ECO:0000256" key="5">
    <source>
        <dbReference type="ARBA" id="ARBA00023277"/>
    </source>
</evidence>
<dbReference type="OMA" id="NWDSKTP"/>
<dbReference type="EC" id="3.2.1.4" evidence="9"/>
<evidence type="ECO:0000256" key="7">
    <source>
        <dbReference type="ARBA" id="ARBA00023326"/>
    </source>
</evidence>
<dbReference type="InterPro" id="IPR033126">
    <property type="entry name" value="Glyco_hydro_9_Asp/Glu_AS"/>
</dbReference>
<dbReference type="Gene3D" id="1.50.10.10">
    <property type="match status" value="1"/>
</dbReference>
<accession>A7RJE2</accession>
<name>A7RJE2_NEMVE</name>
<feature type="domain" description="Glycoside hydrolase family 9" evidence="10">
    <location>
        <begin position="3"/>
        <end position="425"/>
    </location>
</feature>
<dbReference type="HOGENOM" id="CLU_008926_1_5_1"/>
<dbReference type="PROSITE" id="PS00698">
    <property type="entry name" value="GH9_3"/>
    <property type="match status" value="1"/>
</dbReference>
<dbReference type="STRING" id="45351.A7RJE2"/>
<dbReference type="InParanoid" id="A7RJE2"/>
<evidence type="ECO:0000256" key="3">
    <source>
        <dbReference type="ARBA" id="ARBA00022801"/>
    </source>
</evidence>
<evidence type="ECO:0000256" key="4">
    <source>
        <dbReference type="ARBA" id="ARBA00023001"/>
    </source>
</evidence>
<feature type="active site" evidence="8">
    <location>
        <position position="413"/>
    </location>
</feature>
<keyword evidence="7 8" id="KW-0624">Polysaccharide degradation</keyword>
<proteinExistence type="inferred from homology"/>
<evidence type="ECO:0000256" key="9">
    <source>
        <dbReference type="RuleBase" id="RU361166"/>
    </source>
</evidence>
<dbReference type="Pfam" id="PF00759">
    <property type="entry name" value="Glyco_hydro_9"/>
    <property type="match status" value="1"/>
</dbReference>
<comment type="catalytic activity">
    <reaction evidence="1 9">
        <text>Endohydrolysis of (1-&gt;4)-beta-D-glucosidic linkages in cellulose, lichenin and cereal beta-D-glucans.</text>
        <dbReference type="EC" id="3.2.1.4"/>
    </reaction>
</comment>
<dbReference type="GO" id="GO:0030245">
    <property type="term" value="P:cellulose catabolic process"/>
    <property type="evidence" value="ECO:0007669"/>
    <property type="project" value="UniProtKB-KW"/>
</dbReference>
<evidence type="ECO:0000313" key="12">
    <source>
        <dbReference type="Proteomes" id="UP000001593"/>
    </source>
</evidence>
<feature type="non-terminal residue" evidence="11">
    <location>
        <position position="1"/>
    </location>
</feature>
<sequence length="432" mass="47240">YDYDLVLHKSILFYEAQRSGKLPSTNRISWRGDSALGDHGDNGEDLTGGWYDAGDYVKFGFPMASSATVLAWGLVEYRDAYQAAGELDNALNSIKWATDYFIKAHTKKFEFYGQVGDGHVDHAYWGRPEDMTMQRPAFKITTSRPGSDLAGETAAALAAASIAFKPTNPSYAAEMLQHAEELYEFADTYRGKYSDAIPNAGSFYKSWSGYKDELVWGAAWLYRATKKASYLTKAKKYFNDFGIGGTAWAFSWDDKKAGAQVLLAQITGESSFVNAAQASLNAWMPGGSVTYTPKGLAWRAEWGANRYAANTAFLALVAADAGINPATYREFAKKQIHYMLGDSGHSYVVGFGVNPPKRPHHGSSSCPSPPATCGWSLYNADVDNAHVLHGALVGGPDKSDNYKDDRKDYIKNEVTTDYNAGFQSAVAGLKSL</sequence>
<keyword evidence="4 9" id="KW-0136">Cellulose degradation</keyword>
<dbReference type="PhylomeDB" id="A7RJE2"/>
<dbReference type="AlphaFoldDB" id="A7RJE2"/>
<evidence type="ECO:0000313" key="11">
    <source>
        <dbReference type="EMBL" id="EDO48249.1"/>
    </source>
</evidence>
<gene>
    <name evidence="11" type="ORF">NEMVEDRAFT_v1g83869</name>
</gene>
<dbReference type="eggNOG" id="ENOG502QRF6">
    <property type="taxonomic scope" value="Eukaryota"/>
</dbReference>
<dbReference type="PANTHER" id="PTHR22298">
    <property type="entry name" value="ENDO-1,4-BETA-GLUCANASE"/>
    <property type="match status" value="1"/>
</dbReference>
<dbReference type="KEGG" id="nve:5520485"/>
<dbReference type="InterPro" id="IPR008928">
    <property type="entry name" value="6-hairpin_glycosidase_sf"/>
</dbReference>
<evidence type="ECO:0000259" key="10">
    <source>
        <dbReference type="Pfam" id="PF00759"/>
    </source>
</evidence>
<dbReference type="SUPFAM" id="SSF48208">
    <property type="entry name" value="Six-hairpin glycosidases"/>
    <property type="match status" value="1"/>
</dbReference>